<proteinExistence type="predicted"/>
<feature type="non-terminal residue" evidence="2">
    <location>
        <position position="1"/>
    </location>
</feature>
<evidence type="ECO:0000313" key="2">
    <source>
        <dbReference type="EMBL" id="PNX64910.1"/>
    </source>
</evidence>
<dbReference type="AlphaFoldDB" id="A0A2K3KF44"/>
<gene>
    <name evidence="2" type="ORF">L195_g062341</name>
</gene>
<accession>A0A2K3KF44</accession>
<feature type="region of interest" description="Disordered" evidence="1">
    <location>
        <begin position="16"/>
        <end position="46"/>
    </location>
</feature>
<dbReference type="Proteomes" id="UP000236291">
    <property type="component" value="Unassembled WGS sequence"/>
</dbReference>
<comment type="caution">
    <text evidence="2">The sequence shown here is derived from an EMBL/GenBank/DDBJ whole genome shotgun (WGS) entry which is preliminary data.</text>
</comment>
<sequence>WEWLKDHNHGEAGVIFSASKGAKKGVPQGISKKKVSQPDTNSRKVGGVLRHPVRSLKKIARLPIKDRGEVLKALGKLCADAEVGIDQTLRVVKLLWTTLQ</sequence>
<reference evidence="2 3" key="1">
    <citation type="journal article" date="2014" name="Am. J. Bot.">
        <title>Genome assembly and annotation for red clover (Trifolium pratense; Fabaceae).</title>
        <authorList>
            <person name="Istvanek J."/>
            <person name="Jaros M."/>
            <person name="Krenek A."/>
            <person name="Repkova J."/>
        </authorList>
    </citation>
    <scope>NUCLEOTIDE SEQUENCE [LARGE SCALE GENOMIC DNA]</scope>
    <source>
        <strain evidence="3">cv. Tatra</strain>
        <tissue evidence="2">Young leaves</tissue>
    </source>
</reference>
<dbReference type="EMBL" id="ASHM01172152">
    <property type="protein sequence ID" value="PNX64910.1"/>
    <property type="molecule type" value="Genomic_DNA"/>
</dbReference>
<evidence type="ECO:0000256" key="1">
    <source>
        <dbReference type="SAM" id="MobiDB-lite"/>
    </source>
</evidence>
<reference evidence="2 3" key="2">
    <citation type="journal article" date="2017" name="Front. Plant Sci.">
        <title>Gene Classification and Mining of Molecular Markers Useful in Red Clover (Trifolium pratense) Breeding.</title>
        <authorList>
            <person name="Istvanek J."/>
            <person name="Dluhosova J."/>
            <person name="Dluhos P."/>
            <person name="Patkova L."/>
            <person name="Nedelnik J."/>
            <person name="Repkova J."/>
        </authorList>
    </citation>
    <scope>NUCLEOTIDE SEQUENCE [LARGE SCALE GENOMIC DNA]</scope>
    <source>
        <strain evidence="3">cv. Tatra</strain>
        <tissue evidence="2">Young leaves</tissue>
    </source>
</reference>
<evidence type="ECO:0000313" key="3">
    <source>
        <dbReference type="Proteomes" id="UP000236291"/>
    </source>
</evidence>
<feature type="non-terminal residue" evidence="2">
    <location>
        <position position="100"/>
    </location>
</feature>
<organism evidence="2 3">
    <name type="scientific">Trifolium pratense</name>
    <name type="common">Red clover</name>
    <dbReference type="NCBI Taxonomy" id="57577"/>
    <lineage>
        <taxon>Eukaryota</taxon>
        <taxon>Viridiplantae</taxon>
        <taxon>Streptophyta</taxon>
        <taxon>Embryophyta</taxon>
        <taxon>Tracheophyta</taxon>
        <taxon>Spermatophyta</taxon>
        <taxon>Magnoliopsida</taxon>
        <taxon>eudicotyledons</taxon>
        <taxon>Gunneridae</taxon>
        <taxon>Pentapetalae</taxon>
        <taxon>rosids</taxon>
        <taxon>fabids</taxon>
        <taxon>Fabales</taxon>
        <taxon>Fabaceae</taxon>
        <taxon>Papilionoideae</taxon>
        <taxon>50 kb inversion clade</taxon>
        <taxon>NPAAA clade</taxon>
        <taxon>Hologalegina</taxon>
        <taxon>IRL clade</taxon>
        <taxon>Trifolieae</taxon>
        <taxon>Trifolium</taxon>
    </lineage>
</organism>
<name>A0A2K3KF44_TRIPR</name>
<protein>
    <submittedName>
        <fullName evidence="2">Uncharacterized protein</fullName>
    </submittedName>
</protein>